<dbReference type="EMBL" id="NIDE01000019">
    <property type="protein sequence ID" value="OWK34985.1"/>
    <property type="molecule type" value="Genomic_DNA"/>
</dbReference>
<evidence type="ECO:0000313" key="1">
    <source>
        <dbReference type="EMBL" id="OWK34985.1"/>
    </source>
</evidence>
<dbReference type="Proteomes" id="UP000214646">
    <property type="component" value="Unassembled WGS sequence"/>
</dbReference>
<accession>A0A225DF20</accession>
<gene>
    <name evidence="1" type="ORF">FRUB_09827</name>
</gene>
<reference evidence="2" key="1">
    <citation type="submission" date="2017-06" db="EMBL/GenBank/DDBJ databases">
        <title>Genome analysis of Fimbriiglobus ruber SP5, the first member of the order Planctomycetales with confirmed chitinolytic capability.</title>
        <authorList>
            <person name="Ravin N.V."/>
            <person name="Rakitin A.L."/>
            <person name="Ivanova A.A."/>
            <person name="Beletsky A.V."/>
            <person name="Kulichevskaya I.S."/>
            <person name="Mardanov A.V."/>
            <person name="Dedysh S.N."/>
        </authorList>
    </citation>
    <scope>NUCLEOTIDE SEQUENCE [LARGE SCALE GENOMIC DNA]</scope>
    <source>
        <strain evidence="2">SP5</strain>
    </source>
</reference>
<dbReference type="RefSeq" id="WP_143393957.1">
    <property type="nucleotide sequence ID" value="NZ_NIDE01000019.1"/>
</dbReference>
<evidence type="ECO:0000313" key="2">
    <source>
        <dbReference type="Proteomes" id="UP000214646"/>
    </source>
</evidence>
<comment type="caution">
    <text evidence="1">The sequence shown here is derived from an EMBL/GenBank/DDBJ whole genome shotgun (WGS) entry which is preliminary data.</text>
</comment>
<dbReference type="AlphaFoldDB" id="A0A225DF20"/>
<keyword evidence="2" id="KW-1185">Reference proteome</keyword>
<sequence length="88" mass="9932">MITFKSNEGRAYSVEIKSGAYSGSVEAGKAVVIIEASKEVPGKFDMSKGEKMKEPLRKMYIPKKYNQNSELVEEIKPRVNEISFDLKK</sequence>
<name>A0A225DF20_9BACT</name>
<proteinExistence type="predicted"/>
<protein>
    <submittedName>
        <fullName evidence="1">Uncharacterized protein</fullName>
    </submittedName>
</protein>
<organism evidence="1 2">
    <name type="scientific">Fimbriiglobus ruber</name>
    <dbReference type="NCBI Taxonomy" id="1908690"/>
    <lineage>
        <taxon>Bacteria</taxon>
        <taxon>Pseudomonadati</taxon>
        <taxon>Planctomycetota</taxon>
        <taxon>Planctomycetia</taxon>
        <taxon>Gemmatales</taxon>
        <taxon>Gemmataceae</taxon>
        <taxon>Fimbriiglobus</taxon>
    </lineage>
</organism>